<dbReference type="eggNOG" id="ENOG5033BWD">
    <property type="taxonomic scope" value="Bacteria"/>
</dbReference>
<organism evidence="1 2">
    <name type="scientific">Polaromonas naphthalenivorans (strain CJ2)</name>
    <dbReference type="NCBI Taxonomy" id="365044"/>
    <lineage>
        <taxon>Bacteria</taxon>
        <taxon>Pseudomonadati</taxon>
        <taxon>Pseudomonadota</taxon>
        <taxon>Betaproteobacteria</taxon>
        <taxon>Burkholderiales</taxon>
        <taxon>Comamonadaceae</taxon>
        <taxon>Polaromonas</taxon>
    </lineage>
</organism>
<evidence type="ECO:0000313" key="1">
    <source>
        <dbReference type="EMBL" id="ABM35893.1"/>
    </source>
</evidence>
<dbReference type="EMBL" id="CP000529">
    <property type="protein sequence ID" value="ABM35893.1"/>
    <property type="molecule type" value="Genomic_DNA"/>
</dbReference>
<dbReference type="GO" id="GO:0005506">
    <property type="term" value="F:iron ion binding"/>
    <property type="evidence" value="ECO:0007669"/>
    <property type="project" value="InterPro"/>
</dbReference>
<reference evidence="2" key="1">
    <citation type="journal article" date="2009" name="Environ. Microbiol.">
        <title>The genome of Polaromonas naphthalenivorans strain CJ2, isolated from coal tar-contaminated sediment, reveals physiological and metabolic versatility and evolution through extensive horizontal gene transfer.</title>
        <authorList>
            <person name="Yagi J.M."/>
            <person name="Sims D."/>
            <person name="Brettin T."/>
            <person name="Bruce D."/>
            <person name="Madsen E.L."/>
        </authorList>
    </citation>
    <scope>NUCLEOTIDE SEQUENCE [LARGE SCALE GENOMIC DNA]</scope>
    <source>
        <strain evidence="2">CJ2</strain>
    </source>
</reference>
<dbReference type="STRING" id="365044.Pnap_0573"/>
<keyword evidence="2" id="KW-1185">Reference proteome</keyword>
<proteinExistence type="predicted"/>
<dbReference type="GO" id="GO:0022900">
    <property type="term" value="P:electron transport chain"/>
    <property type="evidence" value="ECO:0007669"/>
    <property type="project" value="InterPro"/>
</dbReference>
<dbReference type="Proteomes" id="UP000000644">
    <property type="component" value="Chromosome"/>
</dbReference>
<dbReference type="InterPro" id="IPR010980">
    <property type="entry name" value="Cyt_c/b562"/>
</dbReference>
<dbReference type="GO" id="GO:0020037">
    <property type="term" value="F:heme binding"/>
    <property type="evidence" value="ECO:0007669"/>
    <property type="project" value="InterPro"/>
</dbReference>
<evidence type="ECO:0000313" key="2">
    <source>
        <dbReference type="Proteomes" id="UP000000644"/>
    </source>
</evidence>
<accession>A1VJR5</accession>
<name>A1VJR5_POLNA</name>
<dbReference type="HOGENOM" id="CLU_1977019_0_0_4"/>
<gene>
    <name evidence="1" type="ordered locus">Pnap_0573</name>
</gene>
<dbReference type="GO" id="GO:0009055">
    <property type="term" value="F:electron transfer activity"/>
    <property type="evidence" value="ECO:0007669"/>
    <property type="project" value="InterPro"/>
</dbReference>
<evidence type="ECO:0008006" key="3">
    <source>
        <dbReference type="Google" id="ProtNLM"/>
    </source>
</evidence>
<dbReference type="SUPFAM" id="SSF47175">
    <property type="entry name" value="Cytochromes"/>
    <property type="match status" value="1"/>
</dbReference>
<dbReference type="KEGG" id="pna:Pnap_0573"/>
<dbReference type="AlphaFoldDB" id="A1VJR5"/>
<sequence length="137" mass="14962">MPRPAGRNFCFMRKMLIVMGLVMLLAGVGRAADIELDTDLMQTIEDTNLSLASNIALKDGKSSKAEAAELHRMFTQVEAHFVAKGDAADAVDLSKKSKDWAGEIVQSVDSKQFDHAAELAGNISRACKTCHNFYKKS</sequence>
<protein>
    <recommendedName>
        <fullName evidence="3">Cytochrome c, class II</fullName>
    </recommendedName>
</protein>